<evidence type="ECO:0000313" key="3">
    <source>
        <dbReference type="Proteomes" id="UP000007799"/>
    </source>
</evidence>
<dbReference type="KEGG" id="sre:PTSG_02150"/>
<name>F2U1C7_SALR5</name>
<dbReference type="Proteomes" id="UP000007799">
    <property type="component" value="Unassembled WGS sequence"/>
</dbReference>
<protein>
    <submittedName>
        <fullName evidence="2">Uncharacterized protein</fullName>
    </submittedName>
</protein>
<accession>F2U1C7</accession>
<evidence type="ECO:0000313" key="2">
    <source>
        <dbReference type="EMBL" id="EGD81429.1"/>
    </source>
</evidence>
<proteinExistence type="predicted"/>
<evidence type="ECO:0000256" key="1">
    <source>
        <dbReference type="SAM" id="Phobius"/>
    </source>
</evidence>
<dbReference type="EMBL" id="GL832959">
    <property type="protein sequence ID" value="EGD81429.1"/>
    <property type="molecule type" value="Genomic_DNA"/>
</dbReference>
<feature type="transmembrane region" description="Helical" evidence="1">
    <location>
        <begin position="185"/>
        <end position="205"/>
    </location>
</feature>
<reference evidence="2" key="1">
    <citation type="submission" date="2009-08" db="EMBL/GenBank/DDBJ databases">
        <title>Annotation of Salpingoeca rosetta.</title>
        <authorList>
            <consortium name="The Broad Institute Genome Sequencing Platform"/>
            <person name="Russ C."/>
            <person name="Cuomo C."/>
            <person name="Burger G."/>
            <person name="Gray M.W."/>
            <person name="Holland P.W.H."/>
            <person name="King N."/>
            <person name="Lang F.B.F."/>
            <person name="Roger A.J."/>
            <person name="Ruiz-Trillo I."/>
            <person name="Young S.K."/>
            <person name="Zeng Q."/>
            <person name="Gargeya S."/>
            <person name="Alvarado L."/>
            <person name="Berlin A."/>
            <person name="Chapman S.B."/>
            <person name="Chen Z."/>
            <person name="Freedman E."/>
            <person name="Gellesch M."/>
            <person name="Goldberg J."/>
            <person name="Griggs A."/>
            <person name="Gujja S."/>
            <person name="Heilman E."/>
            <person name="Heiman D."/>
            <person name="Howarth C."/>
            <person name="Mehta T."/>
            <person name="Neiman D."/>
            <person name="Pearson M."/>
            <person name="Roberts A."/>
            <person name="Saif S."/>
            <person name="Shea T."/>
            <person name="Shenoy N."/>
            <person name="Sisk P."/>
            <person name="Stolte C."/>
            <person name="Sykes S."/>
            <person name="White J."/>
            <person name="Yandava C."/>
            <person name="Haas B."/>
            <person name="Nusbaum C."/>
            <person name="Birren B."/>
        </authorList>
    </citation>
    <scope>NUCLEOTIDE SEQUENCE</scope>
    <source>
        <strain evidence="2">ATCC 50818</strain>
    </source>
</reference>
<sequence>MNATAKSLFVELCWLSIALVTIVLSIFTAQQLLRLESDLNDLHSGNMDKLRTCLFNKPATTDCPDPASSSYDPDTDPCVTYQNPAEDNDNTFRASRFFSCANPDFCRTFFEATENGTSTGGSGTIVAGLSKQWNNVLTYQGISIPYLFVGGLMGRAASGVMAAFLETFQMCRIRLSKSFLKGLLYLKNITGVLSCVVFFLFWILLDRLDRKSIIQDVIDARCYDFDGLKVLAAYDDALDAAKVDQIGFSVITIFTLIGETLTFDDDFANVIGSGSSDITTNKGYAEHVNPDRLSTRLITNENEDDAL</sequence>
<dbReference type="GeneID" id="16077225"/>
<dbReference type="InParanoid" id="F2U1C7"/>
<dbReference type="RefSeq" id="XP_004996633.1">
    <property type="nucleotide sequence ID" value="XM_004996576.1"/>
</dbReference>
<keyword evidence="1" id="KW-0472">Membrane</keyword>
<feature type="transmembrane region" description="Helical" evidence="1">
    <location>
        <begin position="144"/>
        <end position="165"/>
    </location>
</feature>
<gene>
    <name evidence="2" type="ORF">PTSG_02150</name>
</gene>
<organism evidence="2 3">
    <name type="scientific">Salpingoeca rosetta (strain ATCC 50818 / BSB-021)</name>
    <dbReference type="NCBI Taxonomy" id="946362"/>
    <lineage>
        <taxon>Eukaryota</taxon>
        <taxon>Choanoflagellata</taxon>
        <taxon>Craspedida</taxon>
        <taxon>Salpingoecidae</taxon>
        <taxon>Salpingoeca</taxon>
    </lineage>
</organism>
<keyword evidence="3" id="KW-1185">Reference proteome</keyword>
<feature type="transmembrane region" description="Helical" evidence="1">
    <location>
        <begin position="12"/>
        <end position="33"/>
    </location>
</feature>
<keyword evidence="1" id="KW-0812">Transmembrane</keyword>
<dbReference type="AlphaFoldDB" id="F2U1C7"/>
<keyword evidence="1" id="KW-1133">Transmembrane helix</keyword>